<name>A0A8K1GZU5_9PASS</name>
<proteinExistence type="predicted"/>
<feature type="region of interest" description="Disordered" evidence="1">
    <location>
        <begin position="1"/>
        <end position="79"/>
    </location>
</feature>
<feature type="compositionally biased region" description="Basic and acidic residues" evidence="1">
    <location>
        <begin position="63"/>
        <end position="75"/>
    </location>
</feature>
<dbReference type="AlphaFoldDB" id="A0A8K1GZU5"/>
<dbReference type="Proteomes" id="UP000796761">
    <property type="component" value="Unassembled WGS sequence"/>
</dbReference>
<dbReference type="EMBL" id="SWJQ01000007">
    <property type="protein sequence ID" value="TRZ26649.1"/>
    <property type="molecule type" value="Genomic_DNA"/>
</dbReference>
<accession>A0A8K1GZU5</accession>
<evidence type="ECO:0000313" key="3">
    <source>
        <dbReference type="Proteomes" id="UP000796761"/>
    </source>
</evidence>
<reference evidence="2" key="1">
    <citation type="submission" date="2019-04" db="EMBL/GenBank/DDBJ databases">
        <title>Genome assembly of Zosterops borbonicus 15179.</title>
        <authorList>
            <person name="Leroy T."/>
            <person name="Anselmetti Y."/>
            <person name="Tilak M.-K."/>
            <person name="Nabholz B."/>
        </authorList>
    </citation>
    <scope>NUCLEOTIDE SEQUENCE</scope>
    <source>
        <strain evidence="2">HGM_15179</strain>
        <tissue evidence="2">Muscle</tissue>
    </source>
</reference>
<gene>
    <name evidence="2" type="ORF">HGM15179_000420</name>
</gene>
<feature type="compositionally biased region" description="Polar residues" evidence="1">
    <location>
        <begin position="1"/>
        <end position="11"/>
    </location>
</feature>
<protein>
    <submittedName>
        <fullName evidence="2">Uncharacterized protein</fullName>
    </submittedName>
</protein>
<keyword evidence="3" id="KW-1185">Reference proteome</keyword>
<dbReference type="OrthoDB" id="9219298at2759"/>
<comment type="caution">
    <text evidence="2">The sequence shown here is derived from an EMBL/GenBank/DDBJ whole genome shotgun (WGS) entry which is preliminary data.</text>
</comment>
<sequence>MPDGVNASQLQDPPPQSRAEPISNSDRFKKGDDRFKKGKKSLGSSSWKRGVKICKRSSPADPRVSEKGGKGEARAETPLQPLMKTLVRNGVPLQPMEIHRGAEIHLQPEKNSMPELVDA</sequence>
<feature type="compositionally biased region" description="Basic and acidic residues" evidence="1">
    <location>
        <begin position="26"/>
        <end position="35"/>
    </location>
</feature>
<organism evidence="2 3">
    <name type="scientific">Zosterops borbonicus</name>
    <dbReference type="NCBI Taxonomy" id="364589"/>
    <lineage>
        <taxon>Eukaryota</taxon>
        <taxon>Metazoa</taxon>
        <taxon>Chordata</taxon>
        <taxon>Craniata</taxon>
        <taxon>Vertebrata</taxon>
        <taxon>Euteleostomi</taxon>
        <taxon>Archelosauria</taxon>
        <taxon>Archosauria</taxon>
        <taxon>Dinosauria</taxon>
        <taxon>Saurischia</taxon>
        <taxon>Theropoda</taxon>
        <taxon>Coelurosauria</taxon>
        <taxon>Aves</taxon>
        <taxon>Neognathae</taxon>
        <taxon>Neoaves</taxon>
        <taxon>Telluraves</taxon>
        <taxon>Australaves</taxon>
        <taxon>Passeriformes</taxon>
        <taxon>Sylvioidea</taxon>
        <taxon>Zosteropidae</taxon>
        <taxon>Zosterops</taxon>
    </lineage>
</organism>
<evidence type="ECO:0000256" key="1">
    <source>
        <dbReference type="SAM" id="MobiDB-lite"/>
    </source>
</evidence>
<evidence type="ECO:0000313" key="2">
    <source>
        <dbReference type="EMBL" id="TRZ26649.1"/>
    </source>
</evidence>